<comment type="similarity">
    <text evidence="1">Belongs to the protein-tyrosine phosphatase family. Non-receptor class dual specificity subfamily.</text>
</comment>
<protein>
    <recommendedName>
        <fullName evidence="2">protein-tyrosine-phosphatase</fullName>
        <ecNumber evidence="2">3.1.3.48</ecNumber>
    </recommendedName>
</protein>
<evidence type="ECO:0000313" key="7">
    <source>
        <dbReference type="EMBL" id="KAJ5502205.1"/>
    </source>
</evidence>
<dbReference type="GO" id="GO:0005634">
    <property type="term" value="C:nucleus"/>
    <property type="evidence" value="ECO:0007669"/>
    <property type="project" value="TreeGrafter"/>
</dbReference>
<dbReference type="PANTHER" id="PTHR45848:SF4">
    <property type="entry name" value="DUAL SPECIFICITY PROTEIN PHOSPHATASE 12"/>
    <property type="match status" value="1"/>
</dbReference>
<accession>A0A9X0C5B2</accession>
<keyword evidence="3" id="KW-0378">Hydrolase</keyword>
<dbReference type="SMART" id="SM00195">
    <property type="entry name" value="DSPc"/>
    <property type="match status" value="1"/>
</dbReference>
<reference evidence="7" key="1">
    <citation type="submission" date="2022-12" db="EMBL/GenBank/DDBJ databases">
        <authorList>
            <person name="Petersen C."/>
        </authorList>
    </citation>
    <scope>NUCLEOTIDE SEQUENCE</scope>
    <source>
        <strain evidence="7">IBT 29495</strain>
    </source>
</reference>
<evidence type="ECO:0000256" key="2">
    <source>
        <dbReference type="ARBA" id="ARBA00013064"/>
    </source>
</evidence>
<dbReference type="Proteomes" id="UP001149954">
    <property type="component" value="Unassembled WGS sequence"/>
</dbReference>
<organism evidence="7 8">
    <name type="scientific">Penicillium fimorum</name>
    <dbReference type="NCBI Taxonomy" id="1882269"/>
    <lineage>
        <taxon>Eukaryota</taxon>
        <taxon>Fungi</taxon>
        <taxon>Dikarya</taxon>
        <taxon>Ascomycota</taxon>
        <taxon>Pezizomycotina</taxon>
        <taxon>Eurotiomycetes</taxon>
        <taxon>Eurotiomycetidae</taxon>
        <taxon>Eurotiales</taxon>
        <taxon>Aspergillaceae</taxon>
        <taxon>Penicillium</taxon>
    </lineage>
</organism>
<evidence type="ECO:0000256" key="5">
    <source>
        <dbReference type="SAM" id="MobiDB-lite"/>
    </source>
</evidence>
<dbReference type="AlphaFoldDB" id="A0A9X0C5B2"/>
<dbReference type="InterPro" id="IPR029021">
    <property type="entry name" value="Prot-tyrosine_phosphatase-like"/>
</dbReference>
<dbReference type="EC" id="3.1.3.48" evidence="2"/>
<name>A0A9X0C5B2_9EURO</name>
<keyword evidence="4" id="KW-0904">Protein phosphatase</keyword>
<dbReference type="InterPro" id="IPR020422">
    <property type="entry name" value="TYR_PHOSPHATASE_DUAL_dom"/>
</dbReference>
<dbReference type="InterPro" id="IPR000340">
    <property type="entry name" value="Dual-sp_phosphatase_cat-dom"/>
</dbReference>
<evidence type="ECO:0000256" key="3">
    <source>
        <dbReference type="ARBA" id="ARBA00022801"/>
    </source>
</evidence>
<dbReference type="PIRSF" id="PIRSF000941">
    <property type="entry name" value="DUSP12"/>
    <property type="match status" value="1"/>
</dbReference>
<dbReference type="GO" id="GO:0008138">
    <property type="term" value="F:protein tyrosine/serine/threonine phosphatase activity"/>
    <property type="evidence" value="ECO:0007669"/>
    <property type="project" value="InterPro"/>
</dbReference>
<dbReference type="OrthoDB" id="2017893at2759"/>
<dbReference type="Pfam" id="PF00782">
    <property type="entry name" value="DSPc"/>
    <property type="match status" value="1"/>
</dbReference>
<dbReference type="Gene3D" id="3.90.190.10">
    <property type="entry name" value="Protein tyrosine phosphatase superfamily"/>
    <property type="match status" value="2"/>
</dbReference>
<feature type="domain" description="Tyrosine-protein phosphatase" evidence="6">
    <location>
        <begin position="2"/>
        <end position="187"/>
    </location>
</feature>
<dbReference type="PANTHER" id="PTHR45848">
    <property type="entry name" value="DUAL SPECIFICITY PROTEIN PHOSPHATASE 12 FAMILY MEMBER"/>
    <property type="match status" value="1"/>
</dbReference>
<evidence type="ECO:0000259" key="6">
    <source>
        <dbReference type="SMART" id="SM00195"/>
    </source>
</evidence>
<dbReference type="GO" id="GO:0004725">
    <property type="term" value="F:protein tyrosine phosphatase activity"/>
    <property type="evidence" value="ECO:0007669"/>
    <property type="project" value="UniProtKB-EC"/>
</dbReference>
<evidence type="ECO:0000256" key="4">
    <source>
        <dbReference type="ARBA" id="ARBA00022912"/>
    </source>
</evidence>
<proteinExistence type="inferred from homology"/>
<dbReference type="EMBL" id="JAPWDS010000003">
    <property type="protein sequence ID" value="KAJ5502205.1"/>
    <property type="molecule type" value="Genomic_DNA"/>
</dbReference>
<gene>
    <name evidence="7" type="ORF">N7463_005079</name>
</gene>
<dbReference type="InterPro" id="IPR016278">
    <property type="entry name" value="DUSP12"/>
</dbReference>
<sequence length="394" mass="42884">MAMNQIKGHNIYVGGILSVKNKAALARADISHVLSVLRLNPAEEQEKFSSYQHLSIGVDDVDDENLLEHFPAAIKFIQSGLNGGGGVLVHCPSVVPCGMHILEWLHASYVIACPPSAIYTWLKDPANPFDALRWGKSRSAAICIAYLLHRQPGGLTPQSALALIRESRPLCEPNDGFMEQLNLYHEMGCPDDVTDHPSYKRWLYRRDVEGSVACGRAPELKSVRFEDEQPIQSQDATGRTVEVKCRKCRTKLATTPFILPHEEEKKNTAKSSATADCGHVFLHPLTWMRPSLFPSEDGAEANADTTYGAHPDDAPLSGRLTCPNPICGSNVGKFAWQGLRCSCGGWVVPAIGLTKARVDIAQVNLAQGPRANPAIRLPPGMRAPAANDSGRGNL</sequence>
<comment type="caution">
    <text evidence="7">The sequence shown here is derived from an EMBL/GenBank/DDBJ whole genome shotgun (WGS) entry which is preliminary data.</text>
</comment>
<evidence type="ECO:0000313" key="8">
    <source>
        <dbReference type="Proteomes" id="UP001149954"/>
    </source>
</evidence>
<keyword evidence="8" id="KW-1185">Reference proteome</keyword>
<dbReference type="SUPFAM" id="SSF52799">
    <property type="entry name" value="(Phosphotyrosine protein) phosphatases II"/>
    <property type="match status" value="1"/>
</dbReference>
<evidence type="ECO:0000256" key="1">
    <source>
        <dbReference type="ARBA" id="ARBA00008601"/>
    </source>
</evidence>
<reference evidence="7" key="2">
    <citation type="journal article" date="2023" name="IMA Fungus">
        <title>Comparative genomic study of the Penicillium genus elucidates a diverse pangenome and 15 lateral gene transfer events.</title>
        <authorList>
            <person name="Petersen C."/>
            <person name="Sorensen T."/>
            <person name="Nielsen M.R."/>
            <person name="Sondergaard T.E."/>
            <person name="Sorensen J.L."/>
            <person name="Fitzpatrick D.A."/>
            <person name="Frisvad J.C."/>
            <person name="Nielsen K.L."/>
        </authorList>
    </citation>
    <scope>NUCLEOTIDE SEQUENCE</scope>
    <source>
        <strain evidence="7">IBT 29495</strain>
    </source>
</reference>
<feature type="region of interest" description="Disordered" evidence="5">
    <location>
        <begin position="374"/>
        <end position="394"/>
    </location>
</feature>